<evidence type="ECO:0000313" key="1">
    <source>
        <dbReference type="EMBL" id="KAK3758000.1"/>
    </source>
</evidence>
<evidence type="ECO:0000313" key="2">
    <source>
        <dbReference type="Proteomes" id="UP001283361"/>
    </source>
</evidence>
<comment type="caution">
    <text evidence="1">The sequence shown here is derived from an EMBL/GenBank/DDBJ whole genome shotgun (WGS) entry which is preliminary data.</text>
</comment>
<dbReference type="Proteomes" id="UP001283361">
    <property type="component" value="Unassembled WGS sequence"/>
</dbReference>
<dbReference type="EMBL" id="JAWDGP010005302">
    <property type="protein sequence ID" value="KAK3758000.1"/>
    <property type="molecule type" value="Genomic_DNA"/>
</dbReference>
<sequence length="70" mass="7654">MHNRALILNRDCVVANNNIDEIFTSLPTHSGPMASRKGIHEGDILVLGRTRISGTAAGPVRLHMLRTMCC</sequence>
<protein>
    <submittedName>
        <fullName evidence="1">Uncharacterized protein</fullName>
    </submittedName>
</protein>
<organism evidence="1 2">
    <name type="scientific">Elysia crispata</name>
    <name type="common">lettuce slug</name>
    <dbReference type="NCBI Taxonomy" id="231223"/>
    <lineage>
        <taxon>Eukaryota</taxon>
        <taxon>Metazoa</taxon>
        <taxon>Spiralia</taxon>
        <taxon>Lophotrochozoa</taxon>
        <taxon>Mollusca</taxon>
        <taxon>Gastropoda</taxon>
        <taxon>Heterobranchia</taxon>
        <taxon>Euthyneura</taxon>
        <taxon>Panpulmonata</taxon>
        <taxon>Sacoglossa</taxon>
        <taxon>Placobranchoidea</taxon>
        <taxon>Plakobranchidae</taxon>
        <taxon>Elysia</taxon>
    </lineage>
</organism>
<proteinExistence type="predicted"/>
<gene>
    <name evidence="1" type="ORF">RRG08_058308</name>
</gene>
<reference evidence="1" key="1">
    <citation type="journal article" date="2023" name="G3 (Bethesda)">
        <title>A reference genome for the long-term kleptoplast-retaining sea slug Elysia crispata morphotype clarki.</title>
        <authorList>
            <person name="Eastman K.E."/>
            <person name="Pendleton A.L."/>
            <person name="Shaikh M.A."/>
            <person name="Suttiyut T."/>
            <person name="Ogas R."/>
            <person name="Tomko P."/>
            <person name="Gavelis G."/>
            <person name="Widhalm J.R."/>
            <person name="Wisecaver J.H."/>
        </authorList>
    </citation>
    <scope>NUCLEOTIDE SEQUENCE</scope>
    <source>
        <strain evidence="1">ECLA1</strain>
    </source>
</reference>
<accession>A0AAE0YVT5</accession>
<dbReference type="AlphaFoldDB" id="A0AAE0YVT5"/>
<name>A0AAE0YVT5_9GAST</name>
<keyword evidence="2" id="KW-1185">Reference proteome</keyword>